<dbReference type="InterPro" id="IPR000092">
    <property type="entry name" value="Polyprenyl_synt"/>
</dbReference>
<evidence type="ECO:0000313" key="8">
    <source>
        <dbReference type="Proteomes" id="UP000562464"/>
    </source>
</evidence>
<dbReference type="EC" id="2.5.1.30" evidence="7"/>
<comment type="caution">
    <text evidence="7">The sequence shown here is derived from an EMBL/GenBank/DDBJ whole genome shotgun (WGS) entry which is preliminary data.</text>
</comment>
<dbReference type="Pfam" id="PF00348">
    <property type="entry name" value="polyprenyl_synt"/>
    <property type="match status" value="1"/>
</dbReference>
<dbReference type="Proteomes" id="UP000562464">
    <property type="component" value="Unassembled WGS sequence"/>
</dbReference>
<gene>
    <name evidence="7" type="ORF">HNQ37_000322</name>
</gene>
<reference evidence="7 8" key="1">
    <citation type="submission" date="2020-08" db="EMBL/GenBank/DDBJ databases">
        <title>Genomic Encyclopedia of Type Strains, Phase IV (KMG-IV): sequencing the most valuable type-strain genomes for metagenomic binning, comparative biology and taxonomic classification.</title>
        <authorList>
            <person name="Goeker M."/>
        </authorList>
    </citation>
    <scope>NUCLEOTIDE SEQUENCE [LARGE SCALE GENOMIC DNA]</scope>
    <source>
        <strain evidence="7 8">DSM 14925</strain>
    </source>
</reference>
<accession>A0A841C782</accession>
<evidence type="ECO:0000256" key="6">
    <source>
        <dbReference type="RuleBase" id="RU004466"/>
    </source>
</evidence>
<evidence type="ECO:0000256" key="4">
    <source>
        <dbReference type="ARBA" id="ARBA00022723"/>
    </source>
</evidence>
<dbReference type="AlphaFoldDB" id="A0A841C782"/>
<evidence type="ECO:0000256" key="3">
    <source>
        <dbReference type="ARBA" id="ARBA00022679"/>
    </source>
</evidence>
<dbReference type="PANTHER" id="PTHR12001">
    <property type="entry name" value="GERANYLGERANYL PYROPHOSPHATE SYNTHASE"/>
    <property type="match status" value="1"/>
</dbReference>
<keyword evidence="3 6" id="KW-0808">Transferase</keyword>
<dbReference type="GO" id="GO:0046872">
    <property type="term" value="F:metal ion binding"/>
    <property type="evidence" value="ECO:0007669"/>
    <property type="project" value="UniProtKB-KW"/>
</dbReference>
<dbReference type="Gene3D" id="1.10.600.10">
    <property type="entry name" value="Farnesyl Diphosphate Synthase"/>
    <property type="match status" value="1"/>
</dbReference>
<dbReference type="PANTHER" id="PTHR12001:SF69">
    <property type="entry name" value="ALL TRANS-POLYPRENYL-DIPHOSPHATE SYNTHASE PDSS1"/>
    <property type="match status" value="1"/>
</dbReference>
<keyword evidence="4" id="KW-0479">Metal-binding</keyword>
<name>A0A841C782_9LACT</name>
<dbReference type="InterPro" id="IPR008949">
    <property type="entry name" value="Isoprenoid_synthase_dom_sf"/>
</dbReference>
<evidence type="ECO:0000256" key="5">
    <source>
        <dbReference type="ARBA" id="ARBA00022842"/>
    </source>
</evidence>
<keyword evidence="5" id="KW-0460">Magnesium</keyword>
<protein>
    <submittedName>
        <fullName evidence="7">Heptaprenyl diphosphate synthase</fullName>
        <ecNumber evidence="7">2.5.1.30</ecNumber>
    </submittedName>
</protein>
<evidence type="ECO:0000256" key="1">
    <source>
        <dbReference type="ARBA" id="ARBA00001946"/>
    </source>
</evidence>
<dbReference type="InterPro" id="IPR033749">
    <property type="entry name" value="Polyprenyl_synt_CS"/>
</dbReference>
<dbReference type="GO" id="GO:0008299">
    <property type="term" value="P:isoprenoid biosynthetic process"/>
    <property type="evidence" value="ECO:0007669"/>
    <property type="project" value="InterPro"/>
</dbReference>
<keyword evidence="8" id="KW-1185">Reference proteome</keyword>
<proteinExistence type="inferred from homology"/>
<evidence type="ECO:0000256" key="2">
    <source>
        <dbReference type="ARBA" id="ARBA00006706"/>
    </source>
</evidence>
<dbReference type="EMBL" id="JACHHV010000003">
    <property type="protein sequence ID" value="MBB5887452.1"/>
    <property type="molecule type" value="Genomic_DNA"/>
</dbReference>
<dbReference type="SFLD" id="SFLDS00005">
    <property type="entry name" value="Isoprenoid_Synthase_Type_I"/>
    <property type="match status" value="1"/>
</dbReference>
<dbReference type="RefSeq" id="WP_183538649.1">
    <property type="nucleotide sequence ID" value="NZ_JACHHV010000003.1"/>
</dbReference>
<dbReference type="CDD" id="cd00685">
    <property type="entry name" value="Trans_IPPS_HT"/>
    <property type="match status" value="1"/>
</dbReference>
<dbReference type="PROSITE" id="PS00444">
    <property type="entry name" value="POLYPRENYL_SYNTHASE_2"/>
    <property type="match status" value="1"/>
</dbReference>
<dbReference type="GO" id="GO:0000010">
    <property type="term" value="F:heptaprenyl diphosphate synthase activity"/>
    <property type="evidence" value="ECO:0007669"/>
    <property type="project" value="UniProtKB-EC"/>
</dbReference>
<comment type="cofactor">
    <cofactor evidence="1">
        <name>Mg(2+)</name>
        <dbReference type="ChEBI" id="CHEBI:18420"/>
    </cofactor>
</comment>
<organism evidence="7 8">
    <name type="scientific">Lactovum miscens</name>
    <dbReference type="NCBI Taxonomy" id="190387"/>
    <lineage>
        <taxon>Bacteria</taxon>
        <taxon>Bacillati</taxon>
        <taxon>Bacillota</taxon>
        <taxon>Bacilli</taxon>
        <taxon>Lactobacillales</taxon>
        <taxon>Streptococcaceae</taxon>
        <taxon>Lactovum</taxon>
    </lineage>
</organism>
<evidence type="ECO:0000313" key="7">
    <source>
        <dbReference type="EMBL" id="MBB5887452.1"/>
    </source>
</evidence>
<dbReference type="SUPFAM" id="SSF48576">
    <property type="entry name" value="Terpenoid synthases"/>
    <property type="match status" value="1"/>
</dbReference>
<comment type="similarity">
    <text evidence="2 6">Belongs to the FPP/GGPP synthase family.</text>
</comment>
<sequence>MIQFWKEFREIESLLEQVQSEMKSRLYINNNEISAALQDFSTQGGKMVRPALFFLFAGMGETVTLQDKVKIASSIELLHLATLIHDDIIDDSPTRRNLPTLQKQLGKDTAVYAGDFVYTVYFELLTETMNGSALLSQNAKSMKKVLMGELIQKDLAYNTDVKIYDYLRAISGKTAELLCMSCYQGAYFGGLNRSSQKLARRIGRNVGLAFQIYDDILNFSVDLKNEKPILSDVQQGIFTLPLILARDHSPEKIIPYLQRASFLKLTDLYHLAELVKKTGALENALKLAERLTSKALKDISHLPNGTNKNILIEATQKLLKRDY</sequence>